<proteinExistence type="inferred from homology"/>
<dbReference type="InterPro" id="IPR006225">
    <property type="entry name" value="PsdUridine_synth_RluC/D"/>
</dbReference>
<comment type="function">
    <text evidence="4">Responsible for synthesis of pseudouridine from uracil.</text>
</comment>
<dbReference type="PANTHER" id="PTHR21600:SF35">
    <property type="entry name" value="PSEUDOURIDINE SYNTHASE"/>
    <property type="match status" value="1"/>
</dbReference>
<dbReference type="STRING" id="717606.PaecuDRAFT_3826"/>
<dbReference type="InterPro" id="IPR050188">
    <property type="entry name" value="RluA_PseudoU_synthase"/>
</dbReference>
<evidence type="ECO:0000259" key="5">
    <source>
        <dbReference type="Pfam" id="PF00849"/>
    </source>
</evidence>
<dbReference type="RefSeq" id="WP_006039812.1">
    <property type="nucleotide sequence ID" value="NZ_AEDD01000011.1"/>
</dbReference>
<keyword evidence="4" id="KW-0413">Isomerase</keyword>
<dbReference type="OrthoDB" id="9773999at2"/>
<dbReference type="eggNOG" id="COG0564">
    <property type="taxonomic scope" value="Bacteria"/>
</dbReference>
<comment type="catalytic activity">
    <reaction evidence="1 4">
        <text>a uridine in RNA = a pseudouridine in RNA</text>
        <dbReference type="Rhea" id="RHEA:48348"/>
        <dbReference type="Rhea" id="RHEA-COMP:12068"/>
        <dbReference type="Rhea" id="RHEA-COMP:12069"/>
        <dbReference type="ChEBI" id="CHEBI:65314"/>
        <dbReference type="ChEBI" id="CHEBI:65315"/>
    </reaction>
</comment>
<dbReference type="AlphaFoldDB" id="E0IDT5"/>
<sequence length="308" mass="34515">MKSGCSGALLEDWPKAGSSPHQLKLWLQQQEWFPLKWVNLLFSVGGIQQDGERIALDAFPPADLDKDPLYRLASEGEAGKAIAACRVLYEDDSILVMHKPAGVPVHPSRPGERGTLDEAAARHMLKKGDPLPVRHIHRLDQETSGPVLYSKNDLAQLRLDEAMRQKTIERVYLAFVQGKISKPRGVIDAPIGRDRHQPARRRVIANGDHAVTRYETMERYSKATLVRIRLETGRTHQIRVHMSHLGHPLIGDSLYGGDTALLKHQALHGEMLVFHHPLSGAPVKVFSPLPDWYAQLKQTLSQPISPWL</sequence>
<protein>
    <recommendedName>
        <fullName evidence="4">Pseudouridine synthase</fullName>
        <ecNumber evidence="4">5.4.99.-</ecNumber>
    </recommendedName>
</protein>
<evidence type="ECO:0000256" key="3">
    <source>
        <dbReference type="PIRSR" id="PIRSR606225-1"/>
    </source>
</evidence>
<accession>E0IDT5</accession>
<dbReference type="InterPro" id="IPR020103">
    <property type="entry name" value="PsdUridine_synth_cat_dom_sf"/>
</dbReference>
<dbReference type="InterPro" id="IPR006145">
    <property type="entry name" value="PsdUridine_synth_RsuA/RluA"/>
</dbReference>
<name>E0IDT5_9BACL</name>
<keyword evidence="7" id="KW-1185">Reference proteome</keyword>
<dbReference type="Gene3D" id="3.30.2350.10">
    <property type="entry name" value="Pseudouridine synthase"/>
    <property type="match status" value="1"/>
</dbReference>
<organism evidence="6 7">
    <name type="scientific">Paenibacillus curdlanolyticus YK9</name>
    <dbReference type="NCBI Taxonomy" id="717606"/>
    <lineage>
        <taxon>Bacteria</taxon>
        <taxon>Bacillati</taxon>
        <taxon>Bacillota</taxon>
        <taxon>Bacilli</taxon>
        <taxon>Bacillales</taxon>
        <taxon>Paenibacillaceae</taxon>
        <taxon>Paenibacillus</taxon>
    </lineage>
</organism>
<dbReference type="EC" id="5.4.99.-" evidence="4"/>
<evidence type="ECO:0000313" key="7">
    <source>
        <dbReference type="Proteomes" id="UP000005387"/>
    </source>
</evidence>
<evidence type="ECO:0000313" key="6">
    <source>
        <dbReference type="EMBL" id="EFM09289.1"/>
    </source>
</evidence>
<reference evidence="6 7" key="1">
    <citation type="submission" date="2010-07" db="EMBL/GenBank/DDBJ databases">
        <title>The draft genome of Paenibacillus curdlanolyticus YK9.</title>
        <authorList>
            <consortium name="US DOE Joint Genome Institute (JGI-PGF)"/>
            <person name="Lucas S."/>
            <person name="Copeland A."/>
            <person name="Lapidus A."/>
            <person name="Cheng J.-F."/>
            <person name="Bruce D."/>
            <person name="Goodwin L."/>
            <person name="Pitluck S."/>
            <person name="Land M.L."/>
            <person name="Hauser L."/>
            <person name="Chang Y.-J."/>
            <person name="Jeffries C."/>
            <person name="Anderson I.J."/>
            <person name="Johnson E."/>
            <person name="Loganathan U."/>
            <person name="Mulhopadhyay B."/>
            <person name="Kyrpides N."/>
            <person name="Woyke T.J."/>
        </authorList>
    </citation>
    <scope>NUCLEOTIDE SEQUENCE [LARGE SCALE GENOMIC DNA]</scope>
    <source>
        <strain evidence="6 7">YK9</strain>
    </source>
</reference>
<dbReference type="Pfam" id="PF00849">
    <property type="entry name" value="PseudoU_synth_2"/>
    <property type="match status" value="1"/>
</dbReference>
<dbReference type="NCBIfam" id="TIGR00005">
    <property type="entry name" value="rluA_subfam"/>
    <property type="match status" value="1"/>
</dbReference>
<dbReference type="GO" id="GO:0009982">
    <property type="term" value="F:pseudouridine synthase activity"/>
    <property type="evidence" value="ECO:0007669"/>
    <property type="project" value="InterPro"/>
</dbReference>
<dbReference type="PANTHER" id="PTHR21600">
    <property type="entry name" value="MITOCHONDRIAL RNA PSEUDOURIDINE SYNTHASE"/>
    <property type="match status" value="1"/>
</dbReference>
<feature type="active site" evidence="3">
    <location>
        <position position="140"/>
    </location>
</feature>
<dbReference type="Proteomes" id="UP000005387">
    <property type="component" value="Unassembled WGS sequence"/>
</dbReference>
<evidence type="ECO:0000256" key="4">
    <source>
        <dbReference type="RuleBase" id="RU362028"/>
    </source>
</evidence>
<dbReference type="CDD" id="cd02869">
    <property type="entry name" value="PseudoU_synth_RluA_like"/>
    <property type="match status" value="1"/>
</dbReference>
<dbReference type="GO" id="GO:0003723">
    <property type="term" value="F:RNA binding"/>
    <property type="evidence" value="ECO:0007669"/>
    <property type="project" value="InterPro"/>
</dbReference>
<dbReference type="GO" id="GO:0140098">
    <property type="term" value="F:catalytic activity, acting on RNA"/>
    <property type="evidence" value="ECO:0007669"/>
    <property type="project" value="UniProtKB-ARBA"/>
</dbReference>
<dbReference type="EMBL" id="AEDD01000011">
    <property type="protein sequence ID" value="EFM09289.1"/>
    <property type="molecule type" value="Genomic_DNA"/>
</dbReference>
<gene>
    <name evidence="6" type="ORF">PaecuDRAFT_3826</name>
</gene>
<feature type="domain" description="Pseudouridine synthase RsuA/RluA-like" evidence="5">
    <location>
        <begin position="94"/>
        <end position="244"/>
    </location>
</feature>
<evidence type="ECO:0000256" key="2">
    <source>
        <dbReference type="ARBA" id="ARBA00010876"/>
    </source>
</evidence>
<dbReference type="SUPFAM" id="SSF55120">
    <property type="entry name" value="Pseudouridine synthase"/>
    <property type="match status" value="1"/>
</dbReference>
<evidence type="ECO:0000256" key="1">
    <source>
        <dbReference type="ARBA" id="ARBA00000073"/>
    </source>
</evidence>
<comment type="similarity">
    <text evidence="2 4">Belongs to the pseudouridine synthase RluA family.</text>
</comment>
<dbReference type="GO" id="GO:0000455">
    <property type="term" value="P:enzyme-directed rRNA pseudouridine synthesis"/>
    <property type="evidence" value="ECO:0007669"/>
    <property type="project" value="TreeGrafter"/>
</dbReference>